<dbReference type="PATRIC" id="fig|319653.3.peg.895"/>
<dbReference type="EMBL" id="JQBY01000002">
    <property type="protein sequence ID" value="KRN83453.1"/>
    <property type="molecule type" value="Genomic_DNA"/>
</dbReference>
<feature type="compositionally biased region" description="Low complexity" evidence="1">
    <location>
        <begin position="50"/>
        <end position="63"/>
    </location>
</feature>
<name>A0A0R2KB13_9LACO</name>
<evidence type="ECO:0000313" key="6">
    <source>
        <dbReference type="Proteomes" id="UP000182818"/>
    </source>
</evidence>
<organism evidence="3 5">
    <name type="scientific">Pediococcus ethanolidurans</name>
    <dbReference type="NCBI Taxonomy" id="319653"/>
    <lineage>
        <taxon>Bacteria</taxon>
        <taxon>Bacillati</taxon>
        <taxon>Bacillota</taxon>
        <taxon>Bacilli</taxon>
        <taxon>Lactobacillales</taxon>
        <taxon>Lactobacillaceae</taxon>
        <taxon>Pediococcus</taxon>
    </lineage>
</organism>
<gene>
    <name evidence="3" type="ORF">IV87_GL000885</name>
    <name evidence="4" type="ORF">SAMN04487973_103103</name>
</gene>
<dbReference type="RefSeq" id="WP_057805101.1">
    <property type="nucleotide sequence ID" value="NZ_BJYP01000007.1"/>
</dbReference>
<dbReference type="AlphaFoldDB" id="A0A0R2KB13"/>
<evidence type="ECO:0000313" key="3">
    <source>
        <dbReference type="EMBL" id="KRN83453.1"/>
    </source>
</evidence>
<evidence type="ECO:0000313" key="5">
    <source>
        <dbReference type="Proteomes" id="UP000051749"/>
    </source>
</evidence>
<dbReference type="EMBL" id="FOGK01000003">
    <property type="protein sequence ID" value="SER24680.1"/>
    <property type="molecule type" value="Genomic_DNA"/>
</dbReference>
<feature type="transmembrane region" description="Helical" evidence="2">
    <location>
        <begin position="6"/>
        <end position="27"/>
    </location>
</feature>
<reference evidence="3 5" key="1">
    <citation type="journal article" date="2015" name="Genome Announc.">
        <title>Expanding the biotechnology potential of lactobacilli through comparative genomics of 213 strains and associated genera.</title>
        <authorList>
            <person name="Sun Z."/>
            <person name="Harris H.M."/>
            <person name="McCann A."/>
            <person name="Guo C."/>
            <person name="Argimon S."/>
            <person name="Zhang W."/>
            <person name="Yang X."/>
            <person name="Jeffery I.B."/>
            <person name="Cooney J.C."/>
            <person name="Kagawa T.F."/>
            <person name="Liu W."/>
            <person name="Song Y."/>
            <person name="Salvetti E."/>
            <person name="Wrobel A."/>
            <person name="Rasinkangas P."/>
            <person name="Parkhill J."/>
            <person name="Rea M.C."/>
            <person name="O'Sullivan O."/>
            <person name="Ritari J."/>
            <person name="Douillard F.P."/>
            <person name="Paul Ross R."/>
            <person name="Yang R."/>
            <person name="Briner A.E."/>
            <person name="Felis G.E."/>
            <person name="de Vos W.M."/>
            <person name="Barrangou R."/>
            <person name="Klaenhammer T.R."/>
            <person name="Caufield P.W."/>
            <person name="Cui Y."/>
            <person name="Zhang H."/>
            <person name="O'Toole P.W."/>
        </authorList>
    </citation>
    <scope>NUCLEOTIDE SEQUENCE [LARGE SCALE GENOMIC DNA]</scope>
    <source>
        <strain evidence="3 5">DSM 22301</strain>
    </source>
</reference>
<feature type="compositionally biased region" description="Acidic residues" evidence="1">
    <location>
        <begin position="64"/>
        <end position="87"/>
    </location>
</feature>
<dbReference type="Proteomes" id="UP000182818">
    <property type="component" value="Unassembled WGS sequence"/>
</dbReference>
<keyword evidence="6" id="KW-1185">Reference proteome</keyword>
<evidence type="ECO:0000256" key="2">
    <source>
        <dbReference type="SAM" id="Phobius"/>
    </source>
</evidence>
<feature type="region of interest" description="Disordered" evidence="1">
    <location>
        <begin position="45"/>
        <end position="92"/>
    </location>
</feature>
<keyword evidence="2" id="KW-0812">Transmembrane</keyword>
<proteinExistence type="predicted"/>
<keyword evidence="2" id="KW-0472">Membrane</keyword>
<keyword evidence="2" id="KW-1133">Transmembrane helix</keyword>
<evidence type="ECO:0000313" key="4">
    <source>
        <dbReference type="EMBL" id="SER24680.1"/>
    </source>
</evidence>
<dbReference type="OrthoDB" id="2298539at2"/>
<evidence type="ECO:0000256" key="1">
    <source>
        <dbReference type="SAM" id="MobiDB-lite"/>
    </source>
</evidence>
<accession>A0A0R2KB13</accession>
<evidence type="ECO:0008006" key="7">
    <source>
        <dbReference type="Google" id="ProtNLM"/>
    </source>
</evidence>
<dbReference type="GeneID" id="76042740"/>
<dbReference type="Proteomes" id="UP000051749">
    <property type="component" value="Unassembled WGS sequence"/>
</dbReference>
<dbReference type="STRING" id="319653.SAMN04487973_103103"/>
<sequence>MKKHKLGYILGTILIVIVLIIGGVTIYHQGVQEGKRIAAKTILSATNEKSSSTETESDSSGTDSSEDSESSESDDNTITLDDEDYEVTDSKDYKPVFSDSSWTNTKVGIDEVKVLQSDGTTEDSDGNEVNGIVAVHYTIDAGKDINMYPTQGTMNTNSGEQVEADMSASDDFDGELNSGASVDGWVIYFLKKLDSIKDLTSVRLKWDADYDTDDIDDDNFSHTYDATVQLN</sequence>
<reference evidence="4 6" key="2">
    <citation type="submission" date="2016-10" db="EMBL/GenBank/DDBJ databases">
        <authorList>
            <person name="Varghese N."/>
            <person name="Submissions S."/>
        </authorList>
    </citation>
    <scope>NUCLEOTIDE SEQUENCE [LARGE SCALE GENOMIC DNA]</scope>
    <source>
        <strain evidence="4 6">CGMCC 1.3889</strain>
    </source>
</reference>
<protein>
    <recommendedName>
        <fullName evidence="7">DUF4352 domain-containing protein</fullName>
    </recommendedName>
</protein>
<comment type="caution">
    <text evidence="3">The sequence shown here is derived from an EMBL/GenBank/DDBJ whole genome shotgun (WGS) entry which is preliminary data.</text>
</comment>